<organism evidence="1 2">
    <name type="scientific">Pelagimonas phthalicica</name>
    <dbReference type="NCBI Taxonomy" id="1037362"/>
    <lineage>
        <taxon>Bacteria</taxon>
        <taxon>Pseudomonadati</taxon>
        <taxon>Pseudomonadota</taxon>
        <taxon>Alphaproteobacteria</taxon>
        <taxon>Rhodobacterales</taxon>
        <taxon>Roseobacteraceae</taxon>
        <taxon>Pelagimonas</taxon>
    </lineage>
</organism>
<sequence length="86" mass="9656">MLVHDWPWVHLDDGFRGRRAVAQSTVRSFCVVVFSPCFNHDLRLTQAVEDLAIQELIAEPGVKAFAITVLPGAALVQCKLSLRRRL</sequence>
<evidence type="ECO:0000313" key="1">
    <source>
        <dbReference type="EMBL" id="SMX30560.1"/>
    </source>
</evidence>
<accession>A0A238JIQ8</accession>
<protein>
    <submittedName>
        <fullName evidence="1">Uncharacterized protein</fullName>
    </submittedName>
</protein>
<keyword evidence="2" id="KW-1185">Reference proteome</keyword>
<evidence type="ECO:0000313" key="2">
    <source>
        <dbReference type="Proteomes" id="UP000225972"/>
    </source>
</evidence>
<proteinExistence type="predicted"/>
<gene>
    <name evidence="1" type="ORF">TRP8649_04704</name>
</gene>
<reference evidence="2" key="1">
    <citation type="submission" date="2017-05" db="EMBL/GenBank/DDBJ databases">
        <authorList>
            <person name="Rodrigo-Torres L."/>
            <person name="Arahal R. D."/>
            <person name="Lucena T."/>
        </authorList>
    </citation>
    <scope>NUCLEOTIDE SEQUENCE [LARGE SCALE GENOMIC DNA]</scope>
    <source>
        <strain evidence="2">CECT 8649</strain>
    </source>
</reference>
<name>A0A238JIQ8_9RHOB</name>
<dbReference type="Proteomes" id="UP000225972">
    <property type="component" value="Unassembled WGS sequence"/>
</dbReference>
<dbReference type="EMBL" id="FXXP01000006">
    <property type="protein sequence ID" value="SMX30560.1"/>
    <property type="molecule type" value="Genomic_DNA"/>
</dbReference>
<dbReference type="AlphaFoldDB" id="A0A238JIQ8"/>